<name>A0ABX1A1Q5_9ACTN</name>
<evidence type="ECO:0000256" key="1">
    <source>
        <dbReference type="SAM" id="SignalP"/>
    </source>
</evidence>
<keyword evidence="1" id="KW-0732">Signal</keyword>
<keyword evidence="4" id="KW-1185">Reference proteome</keyword>
<feature type="chain" id="PRO_5045460896" description="DUF6299 domain-containing protein" evidence="1">
    <location>
        <begin position="29"/>
        <end position="143"/>
    </location>
</feature>
<evidence type="ECO:0000313" key="4">
    <source>
        <dbReference type="Proteomes" id="UP000730591"/>
    </source>
</evidence>
<comment type="caution">
    <text evidence="3">The sequence shown here is derived from an EMBL/GenBank/DDBJ whole genome shotgun (WGS) entry which is preliminary data.</text>
</comment>
<evidence type="ECO:0000313" key="3">
    <source>
        <dbReference type="EMBL" id="NJP50358.1"/>
    </source>
</evidence>
<dbReference type="RefSeq" id="WP_167993099.1">
    <property type="nucleotide sequence ID" value="NZ_JAATEM010000009.1"/>
</dbReference>
<reference evidence="3 4" key="1">
    <citation type="submission" date="2020-03" db="EMBL/GenBank/DDBJ databases">
        <title>WGS of actinomycetes isolated from Thailand.</title>
        <authorList>
            <person name="Thawai C."/>
        </authorList>
    </citation>
    <scope>NUCLEOTIDE SEQUENCE [LARGE SCALE GENOMIC DNA]</scope>
    <source>
        <strain evidence="3 4">SBST2-5</strain>
    </source>
</reference>
<accession>A0ABX1A1Q5</accession>
<dbReference type="Pfam" id="PF19816">
    <property type="entry name" value="DUF6299"/>
    <property type="match status" value="1"/>
</dbReference>
<organism evidence="3 4">
    <name type="scientific">Streptomyces composti</name>
    <dbReference type="NCBI Taxonomy" id="2720025"/>
    <lineage>
        <taxon>Bacteria</taxon>
        <taxon>Bacillati</taxon>
        <taxon>Actinomycetota</taxon>
        <taxon>Actinomycetes</taxon>
        <taxon>Kitasatosporales</taxon>
        <taxon>Streptomycetaceae</taxon>
        <taxon>Streptomyces</taxon>
    </lineage>
</organism>
<protein>
    <recommendedName>
        <fullName evidence="2">DUF6299 domain-containing protein</fullName>
    </recommendedName>
</protein>
<dbReference type="EMBL" id="JAATEM010000009">
    <property type="protein sequence ID" value="NJP50358.1"/>
    <property type="molecule type" value="Genomic_DNA"/>
</dbReference>
<dbReference type="Proteomes" id="UP000730591">
    <property type="component" value="Unassembled WGS sequence"/>
</dbReference>
<evidence type="ECO:0000259" key="2">
    <source>
        <dbReference type="Pfam" id="PF19816"/>
    </source>
</evidence>
<feature type="signal peptide" evidence="1">
    <location>
        <begin position="1"/>
        <end position="28"/>
    </location>
</feature>
<dbReference type="InterPro" id="IPR046266">
    <property type="entry name" value="DUF6299"/>
</dbReference>
<proteinExistence type="predicted"/>
<sequence>MSLRPLLTAAAGAALLLGTVAAAPPAAAAPGETVTISGTGHITDDGKVTLSGTYRCTGATGPAFVSSSVHQGSSTVRYGIGGTRAVCDGTVRTWKNTGSVPADTLRAGTVRVEATITELRSFAGLPLPVFHAVQQKDVELKAA</sequence>
<gene>
    <name evidence="3" type="ORF">HCJ93_09805</name>
</gene>
<feature type="domain" description="DUF6299" evidence="2">
    <location>
        <begin position="30"/>
        <end position="141"/>
    </location>
</feature>